<evidence type="ECO:0000313" key="12">
    <source>
        <dbReference type="Proteomes" id="UP000182444"/>
    </source>
</evidence>
<sequence length="1092" mass="121927">MRLCTTVSCQQAHISNYLHHRHEHLSPSHDPMKVYVYENPRSLALVSEKYALVFRYATPTDDKNRPRCIVEFAPIEKIDFRKHRALSPLDCHGFLGLINISSDVFLCVITAKSLVASPRPGETINRVVGVEFHCLNRNTWDFVTLDLNGYPIDLHDQASSSGITEHPCTQLRKMLTNSSFYYSTDFDLTSSMQTRGTAQPASMRNPAGQVISTLESSDASFLWNSYMMTELVKFRDNLPDFERSELDKCGFLTTLIRGFAETVNTRIGNYDENPISCRLTIVSKQSCRMAGTRFLARGIDDDGFVANFVETETILYTERGQAQIVCAFLQVRGSVPFFWEQDSQLLSNKVQITRSIDAAQPAFERHMDYLCNKYGSIHVVNLLSREKSHENELTQRYHGHIKKLNEAGGSHSTDPASGSSRGGLVAVTDFDFHHEVSKQGYSAATRVLNRVIDAMEEYGFYSADSSSPNVTLQNGVFRTNCLDCLDRTNMIQQVISRQALQIFLDRNHLGCNPDFWSKHNILWADNGDQLSQIYAGTNALKTSYTRSGKMNLAGALADVTKSVGRLYINNFTDKTKQNTTDVLLGRLSDQEGILLYDPINDFVVKELERRKLEFSSTTNIKVFAGTFNLNGELSDADLAGWFFPPKSAKELSGGAGFDVHDDLPSIVLVGFQEIVQLTPGQILNADPGKKEFWEKRVEAVLNTRDEYVLLRSHQLVGTALLLFVRKAEVGFVKNIEGAIKKTGLGGMAGNKGGVAVSFSYANTRFCFITAHLAAGTSNIEERHHDFKTLNTGLRFSRGLTIKDHDCVIWLGDFNYRIDMDGDVVRQIVAKKEYGLLFEHDQLNRQMVLGETFPYYNEMEINFPPTYKFDNGTATYDTSEKFRTPSWTDRVLYKGTGLRGINYGCVSDLLFSDHRPVYAEFNAQILIVDQKRKAALGKELYDKRRSEMGGSNDLISLSDLNEVTLTHGLPPPSTDARKWWISGGQTAKVPIVPPAKGMILNPKKINPFEGDLPDFVDKPALPPRRKPIGSPPVKPMPKPKPSSLRSASAVSATAPQLPIPELSQTSLLDMPIGPIESQSSAGQSSSTEKSLLD</sequence>
<dbReference type="GeneID" id="2910873"/>
<dbReference type="GO" id="GO:0005737">
    <property type="term" value="C:cytoplasm"/>
    <property type="evidence" value="ECO:0007669"/>
    <property type="project" value="UniProtKB-SubCell"/>
</dbReference>
<evidence type="ECO:0000313" key="11">
    <source>
        <dbReference type="EMBL" id="AOW03669.1"/>
    </source>
</evidence>
<dbReference type="FunFam" id="3.60.10.10:FF:000029">
    <property type="entry name" value="Inositol polyphosphate 5-phosphatase"/>
    <property type="match status" value="1"/>
</dbReference>
<evidence type="ECO:0000256" key="9">
    <source>
        <dbReference type="SAM" id="MobiDB-lite"/>
    </source>
</evidence>
<dbReference type="KEGG" id="yli:2910873"/>
<dbReference type="Pfam" id="PF22669">
    <property type="entry name" value="Exo_endo_phos2"/>
    <property type="match status" value="1"/>
</dbReference>
<comment type="similarity">
    <text evidence="2">Belongs to the synaptojanin family.</text>
</comment>
<keyword evidence="5" id="KW-0813">Transport</keyword>
<dbReference type="GO" id="GO:0046856">
    <property type="term" value="P:phosphatidylinositol dephosphorylation"/>
    <property type="evidence" value="ECO:0007669"/>
    <property type="project" value="InterPro"/>
</dbReference>
<dbReference type="GO" id="GO:0004439">
    <property type="term" value="F:phosphatidylinositol-4,5-bisphosphate 5-phosphatase activity"/>
    <property type="evidence" value="ECO:0007669"/>
    <property type="project" value="UniProtKB-EC"/>
</dbReference>
<dbReference type="RefSeq" id="XP_502484.2">
    <property type="nucleotide sequence ID" value="XM_502484.2"/>
</dbReference>
<dbReference type="InterPro" id="IPR002013">
    <property type="entry name" value="SAC_dom"/>
</dbReference>
<name>A0A1D8NDG7_YARLL</name>
<dbReference type="InterPro" id="IPR046985">
    <property type="entry name" value="IP5"/>
</dbReference>
<comment type="similarity">
    <text evidence="3">In the central section; belongs to the inositol 1,4,5-trisphosphate 5-phosphatase family.</text>
</comment>
<dbReference type="PANTHER" id="PTHR11200:SF257">
    <property type="entry name" value="PHOSPHOINOSITIDE 5-PHOSPHATASE"/>
    <property type="match status" value="1"/>
</dbReference>
<evidence type="ECO:0000256" key="6">
    <source>
        <dbReference type="ARBA" id="ARBA00022490"/>
    </source>
</evidence>
<dbReference type="Gene3D" id="3.60.10.10">
    <property type="entry name" value="Endonuclease/exonuclease/phosphatase"/>
    <property type="match status" value="1"/>
</dbReference>
<evidence type="ECO:0000256" key="2">
    <source>
        <dbReference type="ARBA" id="ARBA00008943"/>
    </source>
</evidence>
<dbReference type="VEuPathDB" id="FungiDB:YALI0_D06413g"/>
<evidence type="ECO:0000256" key="1">
    <source>
        <dbReference type="ARBA" id="ARBA00004496"/>
    </source>
</evidence>
<dbReference type="EC" id="3.1.3.36" evidence="4"/>
<dbReference type="AlphaFoldDB" id="A0A1D8NDG7"/>
<evidence type="ECO:0000256" key="3">
    <source>
        <dbReference type="ARBA" id="ARBA00009678"/>
    </source>
</evidence>
<evidence type="ECO:0000256" key="4">
    <source>
        <dbReference type="ARBA" id="ARBA00013044"/>
    </source>
</evidence>
<dbReference type="GO" id="GO:0016020">
    <property type="term" value="C:membrane"/>
    <property type="evidence" value="ECO:0007669"/>
    <property type="project" value="TreeGrafter"/>
</dbReference>
<proteinExistence type="inferred from homology"/>
<dbReference type="InterPro" id="IPR000300">
    <property type="entry name" value="IPPc"/>
</dbReference>
<dbReference type="SUPFAM" id="SSF56219">
    <property type="entry name" value="DNase I-like"/>
    <property type="match status" value="1"/>
</dbReference>
<feature type="region of interest" description="Disordered" evidence="9">
    <location>
        <begin position="1010"/>
        <end position="1092"/>
    </location>
</feature>
<evidence type="ECO:0000256" key="8">
    <source>
        <dbReference type="ARBA" id="ARBA00022927"/>
    </source>
</evidence>
<dbReference type="PANTHER" id="PTHR11200">
    <property type="entry name" value="INOSITOL 5-PHOSPHATASE"/>
    <property type="match status" value="1"/>
</dbReference>
<dbReference type="Pfam" id="PF02383">
    <property type="entry name" value="Syja_N"/>
    <property type="match status" value="1"/>
</dbReference>
<evidence type="ECO:0000256" key="7">
    <source>
        <dbReference type="ARBA" id="ARBA00022801"/>
    </source>
</evidence>
<keyword evidence="8" id="KW-0653">Protein transport</keyword>
<feature type="compositionally biased region" description="Low complexity" evidence="9">
    <location>
        <begin position="1076"/>
        <end position="1085"/>
    </location>
</feature>
<dbReference type="GO" id="GO:0015031">
    <property type="term" value="P:protein transport"/>
    <property type="evidence" value="ECO:0007669"/>
    <property type="project" value="UniProtKB-KW"/>
</dbReference>
<dbReference type="eggNOG" id="KOG0566">
    <property type="taxonomic scope" value="Eukaryota"/>
</dbReference>
<dbReference type="InterPro" id="IPR036691">
    <property type="entry name" value="Endo/exonu/phosph_ase_sf"/>
</dbReference>
<dbReference type="Proteomes" id="UP000182444">
    <property type="component" value="Chromosome 1D"/>
</dbReference>
<evidence type="ECO:0000256" key="5">
    <source>
        <dbReference type="ARBA" id="ARBA00022448"/>
    </source>
</evidence>
<evidence type="ECO:0000259" key="10">
    <source>
        <dbReference type="PROSITE" id="PS50275"/>
    </source>
</evidence>
<feature type="domain" description="SAC" evidence="10">
    <location>
        <begin position="171"/>
        <end position="536"/>
    </location>
</feature>
<feature type="compositionally biased region" description="Pro residues" evidence="9">
    <location>
        <begin position="1028"/>
        <end position="1039"/>
    </location>
</feature>
<keyword evidence="6" id="KW-0963">Cytoplasm</keyword>
<dbReference type="VEuPathDB" id="FungiDB:YALI1_D08205g"/>
<dbReference type="GO" id="GO:0043813">
    <property type="term" value="F:phosphatidylinositol-3,5-bisphosphate 5-phosphatase activity"/>
    <property type="evidence" value="ECO:0007669"/>
    <property type="project" value="TreeGrafter"/>
</dbReference>
<accession>A0A1D8NDG7</accession>
<reference evidence="11 12" key="1">
    <citation type="journal article" date="2016" name="PLoS ONE">
        <title>Sequence Assembly of Yarrowia lipolytica Strain W29/CLIB89 Shows Transposable Element Diversity.</title>
        <authorList>
            <person name="Magnan C."/>
            <person name="Yu J."/>
            <person name="Chang I."/>
            <person name="Jahn E."/>
            <person name="Kanomata Y."/>
            <person name="Wu J."/>
            <person name="Zeller M."/>
            <person name="Oakes M."/>
            <person name="Baldi P."/>
            <person name="Sandmeyer S."/>
        </authorList>
    </citation>
    <scope>NUCLEOTIDE SEQUENCE [LARGE SCALE GENOMIC DNA]</scope>
    <source>
        <strain evidence="12">CLIB89(W29)</strain>
    </source>
</reference>
<organism evidence="11 12">
    <name type="scientific">Yarrowia lipolytica</name>
    <name type="common">Candida lipolytica</name>
    <dbReference type="NCBI Taxonomy" id="4952"/>
    <lineage>
        <taxon>Eukaryota</taxon>
        <taxon>Fungi</taxon>
        <taxon>Dikarya</taxon>
        <taxon>Ascomycota</taxon>
        <taxon>Saccharomycotina</taxon>
        <taxon>Dipodascomycetes</taxon>
        <taxon>Dipodascales</taxon>
        <taxon>Dipodascales incertae sedis</taxon>
        <taxon>Yarrowia</taxon>
    </lineage>
</organism>
<dbReference type="EMBL" id="CP017556">
    <property type="protein sequence ID" value="AOW03669.1"/>
    <property type="molecule type" value="Genomic_DNA"/>
</dbReference>
<dbReference type="SMART" id="SM00128">
    <property type="entry name" value="IPPc"/>
    <property type="match status" value="1"/>
</dbReference>
<protein>
    <recommendedName>
        <fullName evidence="4">phosphoinositide 5-phosphatase</fullName>
        <ecNumber evidence="4">3.1.3.36</ecNumber>
    </recommendedName>
</protein>
<dbReference type="PROSITE" id="PS50275">
    <property type="entry name" value="SAC"/>
    <property type="match status" value="1"/>
</dbReference>
<comment type="subcellular location">
    <subcellularLocation>
        <location evidence="1">Cytoplasm</location>
    </subcellularLocation>
</comment>
<gene>
    <name evidence="11" type="ORF">YALI1_D08205g</name>
</gene>
<keyword evidence="7" id="KW-0378">Hydrolase</keyword>